<proteinExistence type="predicted"/>
<protein>
    <submittedName>
        <fullName evidence="1">Uncharacterized protein</fullName>
    </submittedName>
</protein>
<evidence type="ECO:0000313" key="2">
    <source>
        <dbReference type="Proteomes" id="UP000828390"/>
    </source>
</evidence>
<name>A0A9D4MP33_DREPO</name>
<gene>
    <name evidence="1" type="ORF">DPMN_005135</name>
</gene>
<sequence length="56" mass="6299">MNETGNISKVAAEMMQLNLTILVISISRWTCSVQKRLTSSELLLFSRYEQAHAALT</sequence>
<dbReference type="EMBL" id="JAIWYP010000001">
    <property type="protein sequence ID" value="KAH3881212.1"/>
    <property type="molecule type" value="Genomic_DNA"/>
</dbReference>
<dbReference type="Proteomes" id="UP000828390">
    <property type="component" value="Unassembled WGS sequence"/>
</dbReference>
<keyword evidence="2" id="KW-1185">Reference proteome</keyword>
<dbReference type="AlphaFoldDB" id="A0A9D4MP33"/>
<reference evidence="1" key="2">
    <citation type="submission" date="2020-11" db="EMBL/GenBank/DDBJ databases">
        <authorList>
            <person name="McCartney M.A."/>
            <person name="Auch B."/>
            <person name="Kono T."/>
            <person name="Mallez S."/>
            <person name="Becker A."/>
            <person name="Gohl D.M."/>
            <person name="Silverstein K.A.T."/>
            <person name="Koren S."/>
            <person name="Bechman K.B."/>
            <person name="Herman A."/>
            <person name="Abrahante J.E."/>
            <person name="Garbe J."/>
        </authorList>
    </citation>
    <scope>NUCLEOTIDE SEQUENCE</scope>
    <source>
        <strain evidence="1">Duluth1</strain>
        <tissue evidence="1">Whole animal</tissue>
    </source>
</reference>
<comment type="caution">
    <text evidence="1">The sequence shown here is derived from an EMBL/GenBank/DDBJ whole genome shotgun (WGS) entry which is preliminary data.</text>
</comment>
<reference evidence="1" key="1">
    <citation type="journal article" date="2019" name="bioRxiv">
        <title>The Genome of the Zebra Mussel, Dreissena polymorpha: A Resource for Invasive Species Research.</title>
        <authorList>
            <person name="McCartney M.A."/>
            <person name="Auch B."/>
            <person name="Kono T."/>
            <person name="Mallez S."/>
            <person name="Zhang Y."/>
            <person name="Obille A."/>
            <person name="Becker A."/>
            <person name="Abrahante J.E."/>
            <person name="Garbe J."/>
            <person name="Badalamenti J.P."/>
            <person name="Herman A."/>
            <person name="Mangelson H."/>
            <person name="Liachko I."/>
            <person name="Sullivan S."/>
            <person name="Sone E.D."/>
            <person name="Koren S."/>
            <person name="Silverstein K.A.T."/>
            <person name="Beckman K.B."/>
            <person name="Gohl D.M."/>
        </authorList>
    </citation>
    <scope>NUCLEOTIDE SEQUENCE</scope>
    <source>
        <strain evidence="1">Duluth1</strain>
        <tissue evidence="1">Whole animal</tissue>
    </source>
</reference>
<evidence type="ECO:0000313" key="1">
    <source>
        <dbReference type="EMBL" id="KAH3881212.1"/>
    </source>
</evidence>
<accession>A0A9D4MP33</accession>
<organism evidence="1 2">
    <name type="scientific">Dreissena polymorpha</name>
    <name type="common">Zebra mussel</name>
    <name type="synonym">Mytilus polymorpha</name>
    <dbReference type="NCBI Taxonomy" id="45954"/>
    <lineage>
        <taxon>Eukaryota</taxon>
        <taxon>Metazoa</taxon>
        <taxon>Spiralia</taxon>
        <taxon>Lophotrochozoa</taxon>
        <taxon>Mollusca</taxon>
        <taxon>Bivalvia</taxon>
        <taxon>Autobranchia</taxon>
        <taxon>Heteroconchia</taxon>
        <taxon>Euheterodonta</taxon>
        <taxon>Imparidentia</taxon>
        <taxon>Neoheterodontei</taxon>
        <taxon>Myida</taxon>
        <taxon>Dreissenoidea</taxon>
        <taxon>Dreissenidae</taxon>
        <taxon>Dreissena</taxon>
    </lineage>
</organism>